<dbReference type="InterPro" id="IPR019734">
    <property type="entry name" value="TPR_rpt"/>
</dbReference>
<evidence type="ECO:0000256" key="1">
    <source>
        <dbReference type="ARBA" id="ARBA00022737"/>
    </source>
</evidence>
<keyword evidence="2 3" id="KW-0802">TPR repeat</keyword>
<name>A0A1Y1SI91_9GAMM</name>
<dbReference type="Pfam" id="PF13424">
    <property type="entry name" value="TPR_12"/>
    <property type="match status" value="1"/>
</dbReference>
<sequence>MKPWIKHGLSLGLAAALSACAVIPQGPGTDGDTPAIKPKVELPADYAAALSYLSQERWGPAESALKAYAERNPGQSSPHVNLALLYKRTQRDDLAQAALSKALEINPNQAAAYNLRGVYAREAGDFAAAQQAYEKAIAVDPQYPNAYLNLAILHDLYLHQVRRALPYYERYAAMVGEEALDQTVKSWIADAQRQVN</sequence>
<organism evidence="5 6">
    <name type="scientific">Oceanococcus atlanticus</name>
    <dbReference type="NCBI Taxonomy" id="1317117"/>
    <lineage>
        <taxon>Bacteria</taxon>
        <taxon>Pseudomonadati</taxon>
        <taxon>Pseudomonadota</taxon>
        <taxon>Gammaproteobacteria</taxon>
        <taxon>Chromatiales</taxon>
        <taxon>Oceanococcaceae</taxon>
        <taxon>Oceanococcus</taxon>
    </lineage>
</organism>
<feature type="repeat" description="TPR" evidence="3">
    <location>
        <begin position="76"/>
        <end position="109"/>
    </location>
</feature>
<dbReference type="PROSITE" id="PS50005">
    <property type="entry name" value="TPR"/>
    <property type="match status" value="2"/>
</dbReference>
<dbReference type="PANTHER" id="PTHR44858:SF1">
    <property type="entry name" value="UDP-N-ACETYLGLUCOSAMINE--PEPTIDE N-ACETYLGLUCOSAMINYLTRANSFERASE SPINDLY-RELATED"/>
    <property type="match status" value="1"/>
</dbReference>
<evidence type="ECO:0000313" key="5">
    <source>
        <dbReference type="EMBL" id="ORE89298.1"/>
    </source>
</evidence>
<dbReference type="SMART" id="SM00028">
    <property type="entry name" value="TPR"/>
    <property type="match status" value="2"/>
</dbReference>
<comment type="caution">
    <text evidence="5">The sequence shown here is derived from an EMBL/GenBank/DDBJ whole genome shotgun (WGS) entry which is preliminary data.</text>
</comment>
<dbReference type="InterPro" id="IPR011990">
    <property type="entry name" value="TPR-like_helical_dom_sf"/>
</dbReference>
<feature type="repeat" description="TPR" evidence="3">
    <location>
        <begin position="110"/>
        <end position="143"/>
    </location>
</feature>
<evidence type="ECO:0000313" key="6">
    <source>
        <dbReference type="Proteomes" id="UP000192342"/>
    </source>
</evidence>
<evidence type="ECO:0000256" key="3">
    <source>
        <dbReference type="PROSITE-ProRule" id="PRU00339"/>
    </source>
</evidence>
<reference evidence="5 6" key="1">
    <citation type="submission" date="2013-04" db="EMBL/GenBank/DDBJ databases">
        <title>Oceanococcus atlanticus 22II-S10r2 Genome Sequencing.</title>
        <authorList>
            <person name="Lai Q."/>
            <person name="Li G."/>
            <person name="Shao Z."/>
        </authorList>
    </citation>
    <scope>NUCLEOTIDE SEQUENCE [LARGE SCALE GENOMIC DNA]</scope>
    <source>
        <strain evidence="5 6">22II-S10r2</strain>
    </source>
</reference>
<accession>A0A1Y1SI91</accession>
<feature type="chain" id="PRO_5011000555" evidence="4">
    <location>
        <begin position="22"/>
        <end position="196"/>
    </location>
</feature>
<dbReference type="STRING" id="1317117.ATO7_05445"/>
<proteinExistence type="predicted"/>
<dbReference type="InterPro" id="IPR050498">
    <property type="entry name" value="Ycf3"/>
</dbReference>
<dbReference type="PANTHER" id="PTHR44858">
    <property type="entry name" value="TETRATRICOPEPTIDE REPEAT PROTEIN 6"/>
    <property type="match status" value="1"/>
</dbReference>
<evidence type="ECO:0000256" key="2">
    <source>
        <dbReference type="ARBA" id="ARBA00022803"/>
    </source>
</evidence>
<dbReference type="Proteomes" id="UP000192342">
    <property type="component" value="Unassembled WGS sequence"/>
</dbReference>
<dbReference type="PROSITE" id="PS51257">
    <property type="entry name" value="PROKAR_LIPOPROTEIN"/>
    <property type="match status" value="1"/>
</dbReference>
<dbReference type="RefSeq" id="WP_083560295.1">
    <property type="nucleotide sequence ID" value="NZ_AQQV01000001.1"/>
</dbReference>
<dbReference type="EMBL" id="AQQV01000001">
    <property type="protein sequence ID" value="ORE89298.1"/>
    <property type="molecule type" value="Genomic_DNA"/>
</dbReference>
<gene>
    <name evidence="5" type="ORF">ATO7_05445</name>
</gene>
<dbReference type="OrthoDB" id="5779722at2"/>
<protein>
    <submittedName>
        <fullName evidence="5">Putative TPR domain-containing protein</fullName>
    </submittedName>
</protein>
<keyword evidence="1" id="KW-0677">Repeat</keyword>
<evidence type="ECO:0000256" key="4">
    <source>
        <dbReference type="SAM" id="SignalP"/>
    </source>
</evidence>
<feature type="signal peptide" evidence="4">
    <location>
        <begin position="1"/>
        <end position="21"/>
    </location>
</feature>
<dbReference type="SUPFAM" id="SSF48452">
    <property type="entry name" value="TPR-like"/>
    <property type="match status" value="1"/>
</dbReference>
<dbReference type="AlphaFoldDB" id="A0A1Y1SI91"/>
<keyword evidence="6" id="KW-1185">Reference proteome</keyword>
<keyword evidence="4" id="KW-0732">Signal</keyword>
<dbReference type="Gene3D" id="1.25.40.10">
    <property type="entry name" value="Tetratricopeptide repeat domain"/>
    <property type="match status" value="1"/>
</dbReference>